<dbReference type="Proteomes" id="UP001211689">
    <property type="component" value="Unassembled WGS sequence"/>
</dbReference>
<dbReference type="EMBL" id="JANEWF010000062">
    <property type="protein sequence ID" value="MDA8486736.1"/>
    <property type="molecule type" value="Genomic_DNA"/>
</dbReference>
<organism evidence="2 3">
    <name type="scientific">Metapseudomonas resinovorans</name>
    <name type="common">Pseudomonas resinovorans</name>
    <dbReference type="NCBI Taxonomy" id="53412"/>
    <lineage>
        <taxon>Bacteria</taxon>
        <taxon>Pseudomonadati</taxon>
        <taxon>Pseudomonadota</taxon>
        <taxon>Gammaproteobacteria</taxon>
        <taxon>Pseudomonadales</taxon>
        <taxon>Pseudomonadaceae</taxon>
        <taxon>Metapseudomonas</taxon>
    </lineage>
</organism>
<keyword evidence="1" id="KW-1133">Transmembrane helix</keyword>
<evidence type="ECO:0000256" key="1">
    <source>
        <dbReference type="SAM" id="Phobius"/>
    </source>
</evidence>
<gene>
    <name evidence="2" type="ORF">NNO07_27025</name>
</gene>
<name>A0ABT4YCW2_METRE</name>
<feature type="transmembrane region" description="Helical" evidence="1">
    <location>
        <begin position="6"/>
        <end position="24"/>
    </location>
</feature>
<reference evidence="2 3" key="1">
    <citation type="submission" date="2022-07" db="EMBL/GenBank/DDBJ databases">
        <title>Genome Analysis of Selected Gammaproteobacteria from Nigerian Food snails.</title>
        <authorList>
            <person name="Okafor A.C."/>
        </authorList>
    </citation>
    <scope>NUCLEOTIDE SEQUENCE [LARGE SCALE GENOMIC DNA]</scope>
    <source>
        <strain evidence="2 3">Awg 2</strain>
    </source>
</reference>
<comment type="caution">
    <text evidence="2">The sequence shown here is derived from an EMBL/GenBank/DDBJ whole genome shotgun (WGS) entry which is preliminary data.</text>
</comment>
<sequence length="53" mass="5996">MTHGPNVWVLLLGLIVSLVVFLVAQVFSKNLFLLFLPLVFVGAVCWKWPTRRG</sequence>
<evidence type="ECO:0000313" key="2">
    <source>
        <dbReference type="EMBL" id="MDA8486736.1"/>
    </source>
</evidence>
<protein>
    <submittedName>
        <fullName evidence="2">Uncharacterized protein</fullName>
    </submittedName>
</protein>
<accession>A0ABT4YCW2</accession>
<dbReference type="RefSeq" id="WP_271472542.1">
    <property type="nucleotide sequence ID" value="NZ_JANEWF010000062.1"/>
</dbReference>
<feature type="transmembrane region" description="Helical" evidence="1">
    <location>
        <begin position="31"/>
        <end position="49"/>
    </location>
</feature>
<keyword evidence="1" id="KW-0812">Transmembrane</keyword>
<keyword evidence="1" id="KW-0472">Membrane</keyword>
<keyword evidence="3" id="KW-1185">Reference proteome</keyword>
<proteinExistence type="predicted"/>
<evidence type="ECO:0000313" key="3">
    <source>
        <dbReference type="Proteomes" id="UP001211689"/>
    </source>
</evidence>